<protein>
    <submittedName>
        <fullName evidence="2">Uncharacterized protein</fullName>
    </submittedName>
</protein>
<dbReference type="EMBL" id="BOMY01000042">
    <property type="protein sequence ID" value="GIF24003.1"/>
    <property type="molecule type" value="Genomic_DNA"/>
</dbReference>
<accession>A0A919TUS5</accession>
<evidence type="ECO:0000256" key="1">
    <source>
        <dbReference type="SAM" id="MobiDB-lite"/>
    </source>
</evidence>
<dbReference type="AlphaFoldDB" id="A0A919TUS5"/>
<evidence type="ECO:0000313" key="3">
    <source>
        <dbReference type="Proteomes" id="UP000623608"/>
    </source>
</evidence>
<gene>
    <name evidence="2" type="ORF">Ate02nite_67330</name>
</gene>
<keyword evidence="3" id="KW-1185">Reference proteome</keyword>
<name>A0A919TUS5_9ACTN</name>
<sequence>MAAGGGPGQAFQQQRPYDRSRVGGASYSGFGDEQAVFAFADAAPAAPEPAKPRRARKPAK</sequence>
<organism evidence="2 3">
    <name type="scientific">Paractinoplanes tereljensis</name>
    <dbReference type="NCBI Taxonomy" id="571912"/>
    <lineage>
        <taxon>Bacteria</taxon>
        <taxon>Bacillati</taxon>
        <taxon>Actinomycetota</taxon>
        <taxon>Actinomycetes</taxon>
        <taxon>Micromonosporales</taxon>
        <taxon>Micromonosporaceae</taxon>
        <taxon>Paractinoplanes</taxon>
    </lineage>
</organism>
<comment type="caution">
    <text evidence="2">The sequence shown here is derived from an EMBL/GenBank/DDBJ whole genome shotgun (WGS) entry which is preliminary data.</text>
</comment>
<feature type="region of interest" description="Disordered" evidence="1">
    <location>
        <begin position="1"/>
        <end position="26"/>
    </location>
</feature>
<proteinExistence type="predicted"/>
<feature type="region of interest" description="Disordered" evidence="1">
    <location>
        <begin position="41"/>
        <end position="60"/>
    </location>
</feature>
<reference evidence="2" key="1">
    <citation type="submission" date="2021-01" db="EMBL/GenBank/DDBJ databases">
        <title>Whole genome shotgun sequence of Actinoplanes tereljensis NBRC 105297.</title>
        <authorList>
            <person name="Komaki H."/>
            <person name="Tamura T."/>
        </authorList>
    </citation>
    <scope>NUCLEOTIDE SEQUENCE</scope>
    <source>
        <strain evidence="2">NBRC 105297</strain>
    </source>
</reference>
<dbReference type="Proteomes" id="UP000623608">
    <property type="component" value="Unassembled WGS sequence"/>
</dbReference>
<evidence type="ECO:0000313" key="2">
    <source>
        <dbReference type="EMBL" id="GIF24003.1"/>
    </source>
</evidence>